<keyword evidence="5 7" id="KW-1133">Transmembrane helix</keyword>
<feature type="transmembrane region" description="Helical" evidence="7">
    <location>
        <begin position="172"/>
        <end position="201"/>
    </location>
</feature>
<evidence type="ECO:0000256" key="6">
    <source>
        <dbReference type="ARBA" id="ARBA00023136"/>
    </source>
</evidence>
<dbReference type="Pfam" id="PF05977">
    <property type="entry name" value="MFS_3"/>
    <property type="match status" value="1"/>
</dbReference>
<accession>A0A6J7GZV5</accession>
<dbReference type="EMBL" id="CAFAAV010000082">
    <property type="protein sequence ID" value="CAB4818463.1"/>
    <property type="molecule type" value="Genomic_DNA"/>
</dbReference>
<evidence type="ECO:0000256" key="3">
    <source>
        <dbReference type="ARBA" id="ARBA00022475"/>
    </source>
</evidence>
<dbReference type="EMBL" id="CAEZYF010000002">
    <property type="protein sequence ID" value="CAB4708648.1"/>
    <property type="molecule type" value="Genomic_DNA"/>
</dbReference>
<evidence type="ECO:0000256" key="4">
    <source>
        <dbReference type="ARBA" id="ARBA00022692"/>
    </source>
</evidence>
<evidence type="ECO:0000256" key="1">
    <source>
        <dbReference type="ARBA" id="ARBA00004651"/>
    </source>
</evidence>
<dbReference type="GO" id="GO:0005886">
    <property type="term" value="C:plasma membrane"/>
    <property type="evidence" value="ECO:0007669"/>
    <property type="project" value="UniProtKB-SubCell"/>
</dbReference>
<keyword evidence="2" id="KW-0813">Transport</keyword>
<feature type="transmembrane region" description="Helical" evidence="7">
    <location>
        <begin position="120"/>
        <end position="142"/>
    </location>
</feature>
<keyword evidence="4 7" id="KW-0812">Transmembrane</keyword>
<dbReference type="InterPro" id="IPR020846">
    <property type="entry name" value="MFS_dom"/>
</dbReference>
<feature type="transmembrane region" description="Helical" evidence="7">
    <location>
        <begin position="30"/>
        <end position="52"/>
    </location>
</feature>
<dbReference type="SUPFAM" id="SSF103473">
    <property type="entry name" value="MFS general substrate transporter"/>
    <property type="match status" value="1"/>
</dbReference>
<dbReference type="InterPro" id="IPR036259">
    <property type="entry name" value="MFS_trans_sf"/>
</dbReference>
<evidence type="ECO:0000313" key="13">
    <source>
        <dbReference type="EMBL" id="CAB4912298.1"/>
    </source>
</evidence>
<dbReference type="GO" id="GO:0022857">
    <property type="term" value="F:transmembrane transporter activity"/>
    <property type="evidence" value="ECO:0007669"/>
    <property type="project" value="InterPro"/>
</dbReference>
<reference evidence="13" key="1">
    <citation type="submission" date="2020-05" db="EMBL/GenBank/DDBJ databases">
        <authorList>
            <person name="Chiriac C."/>
            <person name="Salcher M."/>
            <person name="Ghai R."/>
            <person name="Kavagutti S V."/>
        </authorList>
    </citation>
    <scope>NUCLEOTIDE SEQUENCE</scope>
</reference>
<evidence type="ECO:0000313" key="12">
    <source>
        <dbReference type="EMBL" id="CAB4848382.1"/>
    </source>
</evidence>
<dbReference type="AlphaFoldDB" id="A0A6J7GZV5"/>
<evidence type="ECO:0000256" key="5">
    <source>
        <dbReference type="ARBA" id="ARBA00022989"/>
    </source>
</evidence>
<evidence type="ECO:0000313" key="9">
    <source>
        <dbReference type="EMBL" id="CAB4362737.1"/>
    </source>
</evidence>
<name>A0A6J7GZV5_9ZZZZ</name>
<evidence type="ECO:0000313" key="11">
    <source>
        <dbReference type="EMBL" id="CAB4818463.1"/>
    </source>
</evidence>
<keyword evidence="3" id="KW-1003">Cell membrane</keyword>
<dbReference type="EMBL" id="CAESGF010000002">
    <property type="protein sequence ID" value="CAB4362737.1"/>
    <property type="molecule type" value="Genomic_DNA"/>
</dbReference>
<feature type="transmembrane region" description="Helical" evidence="7">
    <location>
        <begin position="265"/>
        <end position="288"/>
    </location>
</feature>
<proteinExistence type="predicted"/>
<feature type="transmembrane region" description="Helical" evidence="7">
    <location>
        <begin position="237"/>
        <end position="259"/>
    </location>
</feature>
<evidence type="ECO:0000313" key="14">
    <source>
        <dbReference type="EMBL" id="CAB4977386.1"/>
    </source>
</evidence>
<feature type="transmembrane region" description="Helical" evidence="7">
    <location>
        <begin position="64"/>
        <end position="87"/>
    </location>
</feature>
<evidence type="ECO:0000313" key="10">
    <source>
        <dbReference type="EMBL" id="CAB4708648.1"/>
    </source>
</evidence>
<dbReference type="EMBL" id="CAFBIY010000026">
    <property type="protein sequence ID" value="CAB4848382.1"/>
    <property type="molecule type" value="Genomic_DNA"/>
</dbReference>
<feature type="transmembrane region" description="Helical" evidence="7">
    <location>
        <begin position="360"/>
        <end position="380"/>
    </location>
</feature>
<comment type="subcellular location">
    <subcellularLocation>
        <location evidence="1">Cell membrane</location>
        <topology evidence="1">Multi-pass membrane protein</topology>
    </subcellularLocation>
</comment>
<protein>
    <submittedName>
        <fullName evidence="13">Unannotated protein</fullName>
    </submittedName>
</protein>
<gene>
    <name evidence="10" type="ORF">UFOPK2656_00520</name>
    <name evidence="11" type="ORF">UFOPK3099_01243</name>
    <name evidence="12" type="ORF">UFOPK3267_00687</name>
    <name evidence="13" type="ORF">UFOPK3651_00288</name>
    <name evidence="14" type="ORF">UFOPK3931_00582</name>
    <name evidence="9" type="ORF">UFOPK4189_00517</name>
</gene>
<dbReference type="EMBL" id="CAFBOL010000009">
    <property type="protein sequence ID" value="CAB4977386.1"/>
    <property type="molecule type" value="Genomic_DNA"/>
</dbReference>
<evidence type="ECO:0000259" key="8">
    <source>
        <dbReference type="PROSITE" id="PS50850"/>
    </source>
</evidence>
<organism evidence="13">
    <name type="scientific">freshwater metagenome</name>
    <dbReference type="NCBI Taxonomy" id="449393"/>
    <lineage>
        <taxon>unclassified sequences</taxon>
        <taxon>metagenomes</taxon>
        <taxon>ecological metagenomes</taxon>
    </lineage>
</organism>
<dbReference type="PANTHER" id="PTHR23513">
    <property type="entry name" value="INTEGRAL MEMBRANE EFFLUX PROTEIN-RELATED"/>
    <property type="match status" value="1"/>
</dbReference>
<dbReference type="Gene3D" id="1.20.1250.20">
    <property type="entry name" value="MFS general substrate transporter like domains"/>
    <property type="match status" value="1"/>
</dbReference>
<dbReference type="CDD" id="cd06173">
    <property type="entry name" value="MFS_MefA_like"/>
    <property type="match status" value="1"/>
</dbReference>
<evidence type="ECO:0000256" key="2">
    <source>
        <dbReference type="ARBA" id="ARBA00022448"/>
    </source>
</evidence>
<dbReference type="PANTHER" id="PTHR23513:SF11">
    <property type="entry name" value="STAPHYLOFERRIN A TRANSPORTER"/>
    <property type="match status" value="1"/>
</dbReference>
<keyword evidence="6 7" id="KW-0472">Membrane</keyword>
<dbReference type="InterPro" id="IPR010290">
    <property type="entry name" value="TM_effector"/>
</dbReference>
<sequence>MRSPPDDNVPSAASAPSPWSPLRIRVYRSLWIAGLVSNIGTFMHTVAAGWAMTSLTTSPTTVSLVQTAWTVPGFLLALHAGAFADVIDRRKVIITTQLVALVVAGGLGVLDITDHLTVTLLLVGTFVLSIALTLAGPAFMAFTPELVGLDELPRAVGLDSISRNVAQSAGPALAGVVIAASGPGAVFLVNAASFIGIVIVLRGYHSTSERSEAPRAINAAIRSGVQYFWRTSRLRRIAGRLVLTWGLTVSLTALLPIAARSNLHVNAGAFGLLSAAIGAGAVAAVWALPRWKRSAGPDHIAFVAAVVWSAGVLLFAATDWLPIAIVGLVLAGAGTMGTLNTLFSNFIATPPSWVRGRVSSIAMLSTWLGASVGATAWGAIGSATSVRTALFIAAAVNLVAVAAASTLWRIDPRP</sequence>
<feature type="transmembrane region" description="Helical" evidence="7">
    <location>
        <begin position="300"/>
        <end position="317"/>
    </location>
</feature>
<feature type="domain" description="Major facilitator superfamily (MFS) profile" evidence="8">
    <location>
        <begin position="26"/>
        <end position="412"/>
    </location>
</feature>
<evidence type="ECO:0000256" key="7">
    <source>
        <dbReference type="SAM" id="Phobius"/>
    </source>
</evidence>
<feature type="transmembrane region" description="Helical" evidence="7">
    <location>
        <begin position="323"/>
        <end position="348"/>
    </location>
</feature>
<dbReference type="EMBL" id="CAFBMT010000001">
    <property type="protein sequence ID" value="CAB4912298.1"/>
    <property type="molecule type" value="Genomic_DNA"/>
</dbReference>
<dbReference type="PROSITE" id="PS50850">
    <property type="entry name" value="MFS"/>
    <property type="match status" value="1"/>
</dbReference>
<feature type="transmembrane region" description="Helical" evidence="7">
    <location>
        <begin position="386"/>
        <end position="408"/>
    </location>
</feature>